<feature type="region of interest" description="Disordered" evidence="8">
    <location>
        <begin position="248"/>
        <end position="268"/>
    </location>
</feature>
<dbReference type="PANTHER" id="PTHR43395">
    <property type="entry name" value="SENSOR HISTIDINE KINASE CHEA"/>
    <property type="match status" value="1"/>
</dbReference>
<dbReference type="InterPro" id="IPR036890">
    <property type="entry name" value="HATPase_C_sf"/>
</dbReference>
<sequence>MDELIAQFAIEARELVQQASEDLLSLEADPQKRKRLESAFRAIHTLKGSVGLFDFGPMLKILHQAEDLLSQARAGKIVVDATLIDPLLAVIEWVDSSIEGISETGRLSEAQEKQAPRLLRLVNGEMTERDAGETALAPTAIPDWALSLQQQVPLADAAATVIAIRYEPHPECFFNGDDPLATISRLSDLRHLALSLREPLPAPQDYDPFRCNLLIEAVSGGSLAEAEGVFRLIPDQVKLFTLPGGPLEQTSAQPDVSADRPTDRQSTTMRVDSARIDKLVEIAGELITAKNGLVPLADEARSHGNGQLARRILANHHEIERLVASLYSAVTQARMIPLEHTFRRFPRLVRETSARLGKALDLIIEGESVEADREIIENLFEPLLHLIRNGLDHGIEPEADRLQQSKPARGRLLLRARQRGDQIEIEVADDGRGMDPQRVRATAIDRGLISKGQASALSDRDILQFVFAPGFSTTSSVSDLSGRGVGLDAVQSSLKGLGGTLELQSTVGMGTSFVLKLPVSFSMTQLMVVQVGDERYGIPISDVIETQKLPASAVQSVRAGKAFVLRNRTIPLLHLGELLQMQSSSAHSSDFKVLIVQAGGDQIGVAVDSIAERAETLTRPLAGLLQGVPGIAGTTLLGDGKVLLVLNMEELVQ</sequence>
<reference evidence="12" key="1">
    <citation type="submission" date="2022-04" db="EMBL/GenBank/DDBJ databases">
        <title>Shinella lacus sp. nov., a novel member of the genus Shinella from water.</title>
        <authorList>
            <person name="Deng Y."/>
        </authorList>
    </citation>
    <scope>NUCLEOTIDE SEQUENCE</scope>
    <source>
        <strain evidence="12">JCM 31239</strain>
    </source>
</reference>
<dbReference type="Pfam" id="PF02518">
    <property type="entry name" value="HATPase_c"/>
    <property type="match status" value="1"/>
</dbReference>
<dbReference type="InterPro" id="IPR037006">
    <property type="entry name" value="CheA-like_homodim_sf"/>
</dbReference>
<dbReference type="SUPFAM" id="SSF47226">
    <property type="entry name" value="Histidine-containing phosphotransfer domain, HPT domain"/>
    <property type="match status" value="1"/>
</dbReference>
<feature type="domain" description="HPt" evidence="11">
    <location>
        <begin position="1"/>
        <end position="101"/>
    </location>
</feature>
<dbReference type="Pfam" id="PF02895">
    <property type="entry name" value="H-kinase_dim"/>
    <property type="match status" value="1"/>
</dbReference>
<accession>A0ABT8XKL7</accession>
<dbReference type="EMBL" id="WHSC02000011">
    <property type="protein sequence ID" value="MDO6124273.1"/>
    <property type="molecule type" value="Genomic_DNA"/>
</dbReference>
<comment type="catalytic activity">
    <reaction evidence="1">
        <text>ATP + protein L-histidine = ADP + protein N-phospho-L-histidine.</text>
        <dbReference type="EC" id="2.7.13.3"/>
    </reaction>
</comment>
<name>A0ABT8XKL7_9HYPH</name>
<evidence type="ECO:0000259" key="11">
    <source>
        <dbReference type="PROSITE" id="PS50894"/>
    </source>
</evidence>
<evidence type="ECO:0000313" key="13">
    <source>
        <dbReference type="Proteomes" id="UP001177080"/>
    </source>
</evidence>
<dbReference type="SUPFAM" id="SSF47384">
    <property type="entry name" value="Homodimeric domain of signal transducing histidine kinase"/>
    <property type="match status" value="1"/>
</dbReference>
<evidence type="ECO:0000256" key="8">
    <source>
        <dbReference type="SAM" id="MobiDB-lite"/>
    </source>
</evidence>
<dbReference type="PROSITE" id="PS50894">
    <property type="entry name" value="HPT"/>
    <property type="match status" value="1"/>
</dbReference>
<dbReference type="InterPro" id="IPR004105">
    <property type="entry name" value="CheA-like_dim"/>
</dbReference>
<evidence type="ECO:0000256" key="2">
    <source>
        <dbReference type="ARBA" id="ARBA00012438"/>
    </source>
</evidence>
<dbReference type="CDD" id="cd00088">
    <property type="entry name" value="HPT"/>
    <property type="match status" value="1"/>
</dbReference>
<evidence type="ECO:0000259" key="9">
    <source>
        <dbReference type="PROSITE" id="PS50109"/>
    </source>
</evidence>
<dbReference type="InterPro" id="IPR036061">
    <property type="entry name" value="CheW-like_dom_sf"/>
</dbReference>
<dbReference type="PROSITE" id="PS50851">
    <property type="entry name" value="CHEW"/>
    <property type="match status" value="1"/>
</dbReference>
<dbReference type="InterPro" id="IPR002545">
    <property type="entry name" value="CheW-lke_dom"/>
</dbReference>
<dbReference type="SMART" id="SM00387">
    <property type="entry name" value="HATPase_c"/>
    <property type="match status" value="1"/>
</dbReference>
<keyword evidence="5" id="KW-0418">Kinase</keyword>
<evidence type="ECO:0000259" key="10">
    <source>
        <dbReference type="PROSITE" id="PS50851"/>
    </source>
</evidence>
<keyword evidence="6" id="KW-0902">Two-component regulatory system</keyword>
<evidence type="ECO:0000256" key="5">
    <source>
        <dbReference type="ARBA" id="ARBA00022777"/>
    </source>
</evidence>
<dbReference type="Gene3D" id="3.30.565.10">
    <property type="entry name" value="Histidine kinase-like ATPase, C-terminal domain"/>
    <property type="match status" value="1"/>
</dbReference>
<dbReference type="PANTHER" id="PTHR43395:SF1">
    <property type="entry name" value="CHEMOTAXIS PROTEIN CHEA"/>
    <property type="match status" value="1"/>
</dbReference>
<feature type="domain" description="CheW-like" evidence="10">
    <location>
        <begin position="523"/>
        <end position="653"/>
    </location>
</feature>
<dbReference type="InterPro" id="IPR036097">
    <property type="entry name" value="HisK_dim/P_sf"/>
</dbReference>
<keyword evidence="13" id="KW-1185">Reference proteome</keyword>
<dbReference type="RefSeq" id="WP_244763859.1">
    <property type="nucleotide sequence ID" value="NZ_JALJCJ010000009.1"/>
</dbReference>
<keyword evidence="4" id="KW-0808">Transferase</keyword>
<dbReference type="Proteomes" id="UP001177080">
    <property type="component" value="Unassembled WGS sequence"/>
</dbReference>
<dbReference type="EC" id="2.7.13.3" evidence="2"/>
<dbReference type="InterPro" id="IPR004358">
    <property type="entry name" value="Sig_transdc_His_kin-like_C"/>
</dbReference>
<dbReference type="Gene3D" id="1.20.120.160">
    <property type="entry name" value="HPT domain"/>
    <property type="match status" value="1"/>
</dbReference>
<dbReference type="InterPro" id="IPR051315">
    <property type="entry name" value="Bact_Chemotaxis_CheA"/>
</dbReference>
<feature type="modified residue" description="Phosphohistidine" evidence="7">
    <location>
        <position position="44"/>
    </location>
</feature>
<feature type="domain" description="Histidine kinase" evidence="9">
    <location>
        <begin position="281"/>
        <end position="521"/>
    </location>
</feature>
<dbReference type="Pfam" id="PF01584">
    <property type="entry name" value="CheW"/>
    <property type="match status" value="1"/>
</dbReference>
<dbReference type="Gene3D" id="2.30.30.40">
    <property type="entry name" value="SH3 Domains"/>
    <property type="match status" value="1"/>
</dbReference>
<evidence type="ECO:0000256" key="3">
    <source>
        <dbReference type="ARBA" id="ARBA00022553"/>
    </source>
</evidence>
<gene>
    <name evidence="12" type="ORF">GB928_024050</name>
</gene>
<evidence type="ECO:0000256" key="6">
    <source>
        <dbReference type="ARBA" id="ARBA00023012"/>
    </source>
</evidence>
<evidence type="ECO:0000256" key="7">
    <source>
        <dbReference type="PROSITE-ProRule" id="PRU00110"/>
    </source>
</evidence>
<keyword evidence="3 7" id="KW-0597">Phosphoprotein</keyword>
<comment type="caution">
    <text evidence="12">The sequence shown here is derived from an EMBL/GenBank/DDBJ whole genome shotgun (WGS) entry which is preliminary data.</text>
</comment>
<dbReference type="InterPro" id="IPR008207">
    <property type="entry name" value="Sig_transdc_His_kin_Hpt_dom"/>
</dbReference>
<dbReference type="InterPro" id="IPR005467">
    <property type="entry name" value="His_kinase_dom"/>
</dbReference>
<dbReference type="SMART" id="SM00073">
    <property type="entry name" value="HPT"/>
    <property type="match status" value="1"/>
</dbReference>
<evidence type="ECO:0000256" key="1">
    <source>
        <dbReference type="ARBA" id="ARBA00000085"/>
    </source>
</evidence>
<evidence type="ECO:0000256" key="4">
    <source>
        <dbReference type="ARBA" id="ARBA00022679"/>
    </source>
</evidence>
<dbReference type="Pfam" id="PF01627">
    <property type="entry name" value="Hpt"/>
    <property type="match status" value="1"/>
</dbReference>
<dbReference type="InterPro" id="IPR036641">
    <property type="entry name" value="HPT_dom_sf"/>
</dbReference>
<dbReference type="SUPFAM" id="SSF55874">
    <property type="entry name" value="ATPase domain of HSP90 chaperone/DNA topoisomerase II/histidine kinase"/>
    <property type="match status" value="1"/>
</dbReference>
<dbReference type="SMART" id="SM00260">
    <property type="entry name" value="CheW"/>
    <property type="match status" value="1"/>
</dbReference>
<dbReference type="InterPro" id="IPR003594">
    <property type="entry name" value="HATPase_dom"/>
</dbReference>
<organism evidence="12 13">
    <name type="scientific">Shinella curvata</name>
    <dbReference type="NCBI Taxonomy" id="1817964"/>
    <lineage>
        <taxon>Bacteria</taxon>
        <taxon>Pseudomonadati</taxon>
        <taxon>Pseudomonadota</taxon>
        <taxon>Alphaproteobacteria</taxon>
        <taxon>Hyphomicrobiales</taxon>
        <taxon>Rhizobiaceae</taxon>
        <taxon>Shinella</taxon>
    </lineage>
</organism>
<dbReference type="SMART" id="SM01231">
    <property type="entry name" value="H-kinase_dim"/>
    <property type="match status" value="1"/>
</dbReference>
<dbReference type="CDD" id="cd16916">
    <property type="entry name" value="HATPase_CheA-like"/>
    <property type="match status" value="1"/>
</dbReference>
<dbReference type="Gene3D" id="1.10.287.560">
    <property type="entry name" value="Histidine kinase CheA-like, homodimeric domain"/>
    <property type="match status" value="1"/>
</dbReference>
<evidence type="ECO:0000313" key="12">
    <source>
        <dbReference type="EMBL" id="MDO6124273.1"/>
    </source>
</evidence>
<dbReference type="SUPFAM" id="SSF50341">
    <property type="entry name" value="CheW-like"/>
    <property type="match status" value="1"/>
</dbReference>
<dbReference type="PROSITE" id="PS50109">
    <property type="entry name" value="HIS_KIN"/>
    <property type="match status" value="1"/>
</dbReference>
<protein>
    <recommendedName>
        <fullName evidence="2">histidine kinase</fullName>
        <ecNumber evidence="2">2.7.13.3</ecNumber>
    </recommendedName>
</protein>
<dbReference type="PRINTS" id="PR00344">
    <property type="entry name" value="BCTRLSENSOR"/>
</dbReference>
<proteinExistence type="predicted"/>